<dbReference type="EMBL" id="QOIP01000014">
    <property type="protein sequence ID" value="RLU14935.1"/>
    <property type="molecule type" value="Genomic_DNA"/>
</dbReference>
<keyword evidence="2" id="KW-0732">Signal</keyword>
<evidence type="ECO:0000313" key="4">
    <source>
        <dbReference type="Proteomes" id="UP000279307"/>
    </source>
</evidence>
<feature type="region of interest" description="Disordered" evidence="1">
    <location>
        <begin position="41"/>
        <end position="62"/>
    </location>
</feature>
<evidence type="ECO:0000256" key="1">
    <source>
        <dbReference type="SAM" id="MobiDB-lite"/>
    </source>
</evidence>
<feature type="compositionally biased region" description="Low complexity" evidence="1">
    <location>
        <begin position="41"/>
        <end position="54"/>
    </location>
</feature>
<dbReference type="AlphaFoldDB" id="A0A3L8D356"/>
<feature type="signal peptide" evidence="2">
    <location>
        <begin position="1"/>
        <end position="24"/>
    </location>
</feature>
<organism evidence="3 4">
    <name type="scientific">Ooceraea biroi</name>
    <name type="common">Clonal raider ant</name>
    <name type="synonym">Cerapachys biroi</name>
    <dbReference type="NCBI Taxonomy" id="2015173"/>
    <lineage>
        <taxon>Eukaryota</taxon>
        <taxon>Metazoa</taxon>
        <taxon>Ecdysozoa</taxon>
        <taxon>Arthropoda</taxon>
        <taxon>Hexapoda</taxon>
        <taxon>Insecta</taxon>
        <taxon>Pterygota</taxon>
        <taxon>Neoptera</taxon>
        <taxon>Endopterygota</taxon>
        <taxon>Hymenoptera</taxon>
        <taxon>Apocrita</taxon>
        <taxon>Aculeata</taxon>
        <taxon>Formicoidea</taxon>
        <taxon>Formicidae</taxon>
        <taxon>Dorylinae</taxon>
        <taxon>Ooceraea</taxon>
    </lineage>
</organism>
<evidence type="ECO:0000313" key="3">
    <source>
        <dbReference type="EMBL" id="RLU14935.1"/>
    </source>
</evidence>
<proteinExistence type="predicted"/>
<accession>A0A3L8D356</accession>
<comment type="caution">
    <text evidence="3">The sequence shown here is derived from an EMBL/GenBank/DDBJ whole genome shotgun (WGS) entry which is preliminary data.</text>
</comment>
<dbReference type="Proteomes" id="UP000279307">
    <property type="component" value="Chromosome 14"/>
</dbReference>
<sequence>MLSINMRIFQTVLLLAFFGASVRCLPLADETTTESAKIEASAATPQETAAIAASPTTARPDASTDYYDQRQNGTENYRIHVDGVVLVFAPVEALLLAGAGGTTESNLTDHVGSSIQAISELSKPSIDGAQNKTDPATSKTITRPALRLANFLAPLIRHIRHEGGTSVH</sequence>
<feature type="chain" id="PRO_5018155695" evidence="2">
    <location>
        <begin position="25"/>
        <end position="168"/>
    </location>
</feature>
<gene>
    <name evidence="3" type="ORF">DMN91_012822</name>
</gene>
<name>A0A3L8D356_OOCBI</name>
<evidence type="ECO:0000256" key="2">
    <source>
        <dbReference type="SAM" id="SignalP"/>
    </source>
</evidence>
<protein>
    <submittedName>
        <fullName evidence="3">Uncharacterized protein</fullName>
    </submittedName>
</protein>
<reference evidence="3 4" key="1">
    <citation type="journal article" date="2018" name="Genome Res.">
        <title>The genomic architecture and molecular evolution of ant odorant receptors.</title>
        <authorList>
            <person name="McKenzie S.K."/>
            <person name="Kronauer D.J.C."/>
        </authorList>
    </citation>
    <scope>NUCLEOTIDE SEQUENCE [LARGE SCALE GENOMIC DNA]</scope>
    <source>
        <strain evidence="3">Clonal line C1</strain>
    </source>
</reference>